<evidence type="ECO:0000313" key="1">
    <source>
        <dbReference type="EMBL" id="KAB7885803.1"/>
    </source>
</evidence>
<evidence type="ECO:0008006" key="5">
    <source>
        <dbReference type="Google" id="ProtNLM"/>
    </source>
</evidence>
<dbReference type="PROSITE" id="PS51257">
    <property type="entry name" value="PROKAR_LIPOPROTEIN"/>
    <property type="match status" value="1"/>
</dbReference>
<protein>
    <recommendedName>
        <fullName evidence="5">Lipoprotein</fullName>
    </recommendedName>
</protein>
<dbReference type="RefSeq" id="WP_152188602.1">
    <property type="nucleotide sequence ID" value="NZ_WFKI01000007.1"/>
</dbReference>
<dbReference type="EMBL" id="WFKJ01000007">
    <property type="protein sequence ID" value="KAB7892253.1"/>
    <property type="molecule type" value="Genomic_DNA"/>
</dbReference>
<gene>
    <name evidence="2" type="ORF">GBG18_03940</name>
    <name evidence="1" type="ORF">GBG19_13435</name>
</gene>
<accession>A0A6L4WR18</accession>
<reference evidence="3 4" key="1">
    <citation type="submission" date="2019-10" db="EMBL/GenBank/DDBJ databases">
        <title>Poseidonibacter ostreae sp. nov., isolated from the gut of the Ostrea denselamellosa.</title>
        <authorList>
            <person name="Choi A."/>
        </authorList>
    </citation>
    <scope>NUCLEOTIDE SEQUENCE [LARGE SCALE GENOMIC DNA]</scope>
    <source>
        <strain evidence="1 4">SJOD-M-33</strain>
        <strain evidence="2 3">SJOD-M-5</strain>
    </source>
</reference>
<sequence length="99" mass="11276">MYKNLLALAATALLFTGCWGEKPEEKWHSFIYPDKTNSKRSLKSPVFFKTLQECQKESKNQLAILKLSDIGTYKCGLNCEFHDGMELEVCQKMLAAPVK</sequence>
<evidence type="ECO:0000313" key="4">
    <source>
        <dbReference type="Proteomes" id="UP000472839"/>
    </source>
</evidence>
<dbReference type="Proteomes" id="UP000472839">
    <property type="component" value="Unassembled WGS sequence"/>
</dbReference>
<dbReference type="EMBL" id="WFKK01000051">
    <property type="protein sequence ID" value="KAB7885803.1"/>
    <property type="molecule type" value="Genomic_DNA"/>
</dbReference>
<organism evidence="1 4">
    <name type="scientific">Poseidonibacter ostreae</name>
    <dbReference type="NCBI Taxonomy" id="2654171"/>
    <lineage>
        <taxon>Bacteria</taxon>
        <taxon>Pseudomonadati</taxon>
        <taxon>Campylobacterota</taxon>
        <taxon>Epsilonproteobacteria</taxon>
        <taxon>Campylobacterales</taxon>
        <taxon>Arcobacteraceae</taxon>
        <taxon>Poseidonibacter</taxon>
    </lineage>
</organism>
<proteinExistence type="predicted"/>
<dbReference type="Proteomes" id="UP000461010">
    <property type="component" value="Unassembled WGS sequence"/>
</dbReference>
<dbReference type="AlphaFoldDB" id="A0A6L4WR18"/>
<keyword evidence="3" id="KW-1185">Reference proteome</keyword>
<evidence type="ECO:0000313" key="2">
    <source>
        <dbReference type="EMBL" id="KAB7892253.1"/>
    </source>
</evidence>
<comment type="caution">
    <text evidence="1">The sequence shown here is derived from an EMBL/GenBank/DDBJ whole genome shotgun (WGS) entry which is preliminary data.</text>
</comment>
<evidence type="ECO:0000313" key="3">
    <source>
        <dbReference type="Proteomes" id="UP000461010"/>
    </source>
</evidence>
<name>A0A6L4WR18_9BACT</name>